<name>A0A7T1AZU1_9STAP</name>
<dbReference type="RefSeq" id="WP_195718841.1">
    <property type="nucleotide sequence ID" value="NZ_CP064056.1"/>
</dbReference>
<evidence type="ECO:0000313" key="1">
    <source>
        <dbReference type="EMBL" id="QPM75093.1"/>
    </source>
</evidence>
<evidence type="ECO:0000313" key="2">
    <source>
        <dbReference type="Proteomes" id="UP000594455"/>
    </source>
</evidence>
<dbReference type="AlphaFoldDB" id="A0A7T1AZU1"/>
<protein>
    <submittedName>
        <fullName evidence="1">Uncharacterized protein</fullName>
    </submittedName>
</protein>
<gene>
    <name evidence="1" type="ORF">ISP08_12365</name>
</gene>
<dbReference type="Proteomes" id="UP000594455">
    <property type="component" value="Chromosome"/>
</dbReference>
<dbReference type="EMBL" id="CP064056">
    <property type="protein sequence ID" value="QPM75093.1"/>
    <property type="molecule type" value="Genomic_DNA"/>
</dbReference>
<reference evidence="1 2" key="1">
    <citation type="submission" date="2020-10" db="EMBL/GenBank/DDBJ databases">
        <title>Closed genome sequences of Staphylococcus lloydii sp. nov. and Staphylococcus durrellii sp. nov. Isolated from Captive Fruit Bats (Pteropus livingstonii).</title>
        <authorList>
            <person name="Fountain K."/>
        </authorList>
    </citation>
    <scope>NUCLEOTIDE SEQUENCE [LARGE SCALE GENOMIC DNA]</scope>
    <source>
        <strain evidence="1 2">23_2_7_LY</strain>
    </source>
</reference>
<organism evidence="1 2">
    <name type="scientific">Staphylococcus lloydii</name>
    <dbReference type="NCBI Taxonomy" id="2781774"/>
    <lineage>
        <taxon>Bacteria</taxon>
        <taxon>Bacillati</taxon>
        <taxon>Bacillota</taxon>
        <taxon>Bacilli</taxon>
        <taxon>Bacillales</taxon>
        <taxon>Staphylococcaceae</taxon>
        <taxon>Staphylococcus</taxon>
    </lineage>
</organism>
<dbReference type="KEGG" id="sllo:ISP08_12365"/>
<accession>A0A7T1AZU1</accession>
<sequence length="54" mass="6373">MKFVCFNTMTEKGLNKKVNEFLEENPYIEIIKFDYEVSTSGYGVGILYDEKKRI</sequence>
<keyword evidence="2" id="KW-1185">Reference proteome</keyword>
<proteinExistence type="predicted"/>